<accession>A0AAW1NU55</accession>
<organism evidence="1 2">
    <name type="scientific">Symbiochloris irregularis</name>
    <dbReference type="NCBI Taxonomy" id="706552"/>
    <lineage>
        <taxon>Eukaryota</taxon>
        <taxon>Viridiplantae</taxon>
        <taxon>Chlorophyta</taxon>
        <taxon>core chlorophytes</taxon>
        <taxon>Trebouxiophyceae</taxon>
        <taxon>Trebouxiales</taxon>
        <taxon>Trebouxiaceae</taxon>
        <taxon>Symbiochloris</taxon>
    </lineage>
</organism>
<evidence type="ECO:0000313" key="1">
    <source>
        <dbReference type="EMBL" id="KAK9793762.1"/>
    </source>
</evidence>
<gene>
    <name evidence="1" type="ORF">WJX73_005203</name>
</gene>
<dbReference type="EMBL" id="JALJOQ010000146">
    <property type="protein sequence ID" value="KAK9793762.1"/>
    <property type="molecule type" value="Genomic_DNA"/>
</dbReference>
<dbReference type="Proteomes" id="UP001465755">
    <property type="component" value="Unassembled WGS sequence"/>
</dbReference>
<keyword evidence="2" id="KW-1185">Reference proteome</keyword>
<sequence>MQFVELACLLGVHRGSDRAPHHATGSQAVSVFDILGGHFSVMRFSTTMVTQRVSRSHVFLSTIAYPIPAAEL</sequence>
<dbReference type="AlphaFoldDB" id="A0AAW1NU55"/>
<protein>
    <submittedName>
        <fullName evidence="1">Uncharacterized protein</fullName>
    </submittedName>
</protein>
<evidence type="ECO:0000313" key="2">
    <source>
        <dbReference type="Proteomes" id="UP001465755"/>
    </source>
</evidence>
<name>A0AAW1NU55_9CHLO</name>
<comment type="caution">
    <text evidence="1">The sequence shown here is derived from an EMBL/GenBank/DDBJ whole genome shotgun (WGS) entry which is preliminary data.</text>
</comment>
<reference evidence="1 2" key="1">
    <citation type="journal article" date="2024" name="Nat. Commun.">
        <title>Phylogenomics reveals the evolutionary origins of lichenization in chlorophyte algae.</title>
        <authorList>
            <person name="Puginier C."/>
            <person name="Libourel C."/>
            <person name="Otte J."/>
            <person name="Skaloud P."/>
            <person name="Haon M."/>
            <person name="Grisel S."/>
            <person name="Petersen M."/>
            <person name="Berrin J.G."/>
            <person name="Delaux P.M."/>
            <person name="Dal Grande F."/>
            <person name="Keller J."/>
        </authorList>
    </citation>
    <scope>NUCLEOTIDE SEQUENCE [LARGE SCALE GENOMIC DNA]</scope>
    <source>
        <strain evidence="1 2">SAG 2036</strain>
    </source>
</reference>
<proteinExistence type="predicted"/>